<evidence type="ECO:0000313" key="2">
    <source>
        <dbReference type="Proteomes" id="UP000000815"/>
    </source>
</evidence>
<dbReference type="KEGG" id="ype:YPO2304"/>
<dbReference type="AlphaFoldDB" id="A0A7Y8RBF6"/>
<organism evidence="1 2">
    <name type="scientific">Yersinia pestis</name>
    <dbReference type="NCBI Taxonomy" id="632"/>
    <lineage>
        <taxon>Bacteria</taxon>
        <taxon>Pseudomonadati</taxon>
        <taxon>Pseudomonadota</taxon>
        <taxon>Gammaproteobacteria</taxon>
        <taxon>Enterobacterales</taxon>
        <taxon>Yersiniaceae</taxon>
        <taxon>Yersinia</taxon>
    </lineage>
</organism>
<keyword evidence="2" id="KW-1185">Reference proteome</keyword>
<proteinExistence type="predicted"/>
<dbReference type="PATRIC" id="fig|632.153.peg.1323"/>
<dbReference type="PIR" id="AI0280">
    <property type="entry name" value="AI0280"/>
</dbReference>
<dbReference type="Proteomes" id="UP000000815">
    <property type="component" value="Chromosome"/>
</dbReference>
<reference evidence="1 2" key="1">
    <citation type="journal article" date="2001" name="Nature">
        <title>Genome sequence of Yersinia pestis, the causative agent of plague.</title>
        <authorList>
            <person name="Parkhill J."/>
            <person name="Wren B.W."/>
            <person name="Thomson N.R."/>
            <person name="Titball R.W."/>
            <person name="Holden M.T.G."/>
            <person name="Prentice M.B."/>
            <person name="Sebaihia M."/>
            <person name="James K.D."/>
            <person name="Churcher C."/>
            <person name="Mungall K.L."/>
            <person name="Baker S."/>
            <person name="Basham D."/>
            <person name="Bentley S.D."/>
            <person name="Brooks K."/>
            <person name="Cerdeno-Tarraga A.M."/>
            <person name="Chillingworth T."/>
            <person name="Cronin A."/>
            <person name="Davies R.M."/>
            <person name="Davis P."/>
            <person name="Dougan G."/>
            <person name="Feltwell T."/>
            <person name="Hamlin N."/>
            <person name="Holroyd S."/>
            <person name="Jagels K."/>
            <person name="Leather S."/>
            <person name="Karlyshev A.V."/>
            <person name="Moule S."/>
            <person name="Oyston P.C.F."/>
            <person name="Quail M."/>
            <person name="Rutherford K."/>
            <person name="Simmonds M."/>
            <person name="Skelton J."/>
            <person name="Stevens K."/>
            <person name="Whitehead S."/>
            <person name="Barrell B.G."/>
        </authorList>
    </citation>
    <scope>NUCLEOTIDE SEQUENCE [LARGE SCALE GENOMIC DNA]</scope>
    <source>
        <strain evidence="2">CO-92 / Biovar Orientalis</strain>
    </source>
</reference>
<dbReference type="RefSeq" id="WP_002227912.1">
    <property type="nucleotide sequence ID" value="NZ_CP009492.1"/>
</dbReference>
<gene>
    <name evidence="1" type="ordered locus">YPO2304</name>
</gene>
<accession>A0A0H2W6D7</accession>
<name>A0A7Y8RBF6_YERPE</name>
<dbReference type="GeneID" id="71203584"/>
<dbReference type="EMBL" id="AL590842">
    <property type="protein sequence ID" value="CAL20932.1"/>
    <property type="molecule type" value="Genomic_DNA"/>
</dbReference>
<accession>A0A7Y8RBF6</accession>
<protein>
    <submittedName>
        <fullName evidence="1">Uncharacterized protein</fullName>
    </submittedName>
</protein>
<evidence type="ECO:0000313" key="1">
    <source>
        <dbReference type="EMBL" id="CAL20932.1"/>
    </source>
</evidence>
<accession>A0A384KRR6</accession>
<dbReference type="OrthoDB" id="6470737at2"/>
<accession>A0A5P8YFJ5</accession>
<accession>Q74TQ7</accession>
<sequence>MLFIYIFATSRRAITGLSYFHCAGYLGAKLQDKPLVNIIFIVNYTEFFPPASFTAKSAPEAHTDMDH</sequence>
<dbReference type="OMA" id="AYYFSSM"/>